<protein>
    <submittedName>
        <fullName evidence="5">Diguanylate cyclase</fullName>
    </submittedName>
</protein>
<evidence type="ECO:0000313" key="5">
    <source>
        <dbReference type="EMBL" id="MBA4502724.1"/>
    </source>
</evidence>
<dbReference type="Gene3D" id="3.30.70.270">
    <property type="match status" value="1"/>
</dbReference>
<dbReference type="PANTHER" id="PTHR46663:SF4">
    <property type="entry name" value="DIGUANYLATE CYCLASE DGCT-RELATED"/>
    <property type="match status" value="1"/>
</dbReference>
<dbReference type="CDD" id="cd00130">
    <property type="entry name" value="PAS"/>
    <property type="match status" value="2"/>
</dbReference>
<dbReference type="InterPro" id="IPR035965">
    <property type="entry name" value="PAS-like_dom_sf"/>
</dbReference>
<dbReference type="Pfam" id="PF13426">
    <property type="entry name" value="PAS_9"/>
    <property type="match status" value="1"/>
</dbReference>
<name>A0A7W2ACP5_9GAMM</name>
<evidence type="ECO:0000256" key="1">
    <source>
        <dbReference type="ARBA" id="ARBA00001946"/>
    </source>
</evidence>
<dbReference type="InterPro" id="IPR000700">
    <property type="entry name" value="PAS-assoc_C"/>
</dbReference>
<proteinExistence type="predicted"/>
<evidence type="ECO:0000313" key="6">
    <source>
        <dbReference type="Proteomes" id="UP000538931"/>
    </source>
</evidence>
<dbReference type="AlphaFoldDB" id="A0A7W2ACP5"/>
<gene>
    <name evidence="5" type="ORF">H1S06_10145</name>
</gene>
<dbReference type="InterPro" id="IPR001610">
    <property type="entry name" value="PAC"/>
</dbReference>
<evidence type="ECO:0000259" key="3">
    <source>
        <dbReference type="PROSITE" id="PS50113"/>
    </source>
</evidence>
<feature type="domain" description="PAC" evidence="3">
    <location>
        <begin position="200"/>
        <end position="253"/>
    </location>
</feature>
<dbReference type="CDD" id="cd01949">
    <property type="entry name" value="GGDEF"/>
    <property type="match status" value="1"/>
</dbReference>
<dbReference type="InterPro" id="IPR000160">
    <property type="entry name" value="GGDEF_dom"/>
</dbReference>
<dbReference type="InterPro" id="IPR043128">
    <property type="entry name" value="Rev_trsase/Diguanyl_cyclase"/>
</dbReference>
<organism evidence="5 6">
    <name type="scientific">Marinobacterium marinum</name>
    <dbReference type="NCBI Taxonomy" id="2756129"/>
    <lineage>
        <taxon>Bacteria</taxon>
        <taxon>Pseudomonadati</taxon>
        <taxon>Pseudomonadota</taxon>
        <taxon>Gammaproteobacteria</taxon>
        <taxon>Oceanospirillales</taxon>
        <taxon>Oceanospirillaceae</taxon>
        <taxon>Marinobacterium</taxon>
    </lineage>
</organism>
<sequence>MDLARQLFYLPDAVLVIDPETAAIIDANERACEDMRVSRAELTAMTVVQIQEDVEDLEHWRSLLDTVRRQPGYLFTGHHRRPDNSLYPVEVSSNLLVNSGREYLISVARDISSRFDGMNRRRSYEAEEWQGLHDIAEGVWEWELATGMLYFSKGLKRLLGYGPEEMRPCMESWKDIIHPEDTPRVLRVLDEHLRGVRHLYEAEYRLRNRNGHYLWIRDRGQVRIRSSDQQPLQMVGLVNNITDLKLMEQELQRQADFDVLTGLMNRRRGEACVEHQLALMRRQGGQLGLCVIDLDDFKQINDMHGHLAGDQALRRVADYIVNFVRRSDLLFRWGGEEFVLACPDTGIEGMQELVTKLCRGIACLTFEGRLAGYRLTISAGVAVFPDHAEDLVNLTARADSALYQAKQQGKNRMVLHEAPLSGTQSAV</sequence>
<evidence type="ECO:0000259" key="4">
    <source>
        <dbReference type="PROSITE" id="PS50887"/>
    </source>
</evidence>
<dbReference type="EMBL" id="JACEMT010000049">
    <property type="protein sequence ID" value="MBA4502724.1"/>
    <property type="molecule type" value="Genomic_DNA"/>
</dbReference>
<dbReference type="NCBIfam" id="TIGR00254">
    <property type="entry name" value="GGDEF"/>
    <property type="match status" value="1"/>
</dbReference>
<dbReference type="GO" id="GO:0003824">
    <property type="term" value="F:catalytic activity"/>
    <property type="evidence" value="ECO:0007669"/>
    <property type="project" value="UniProtKB-ARBA"/>
</dbReference>
<dbReference type="PROSITE" id="PS50887">
    <property type="entry name" value="GGDEF"/>
    <property type="match status" value="1"/>
</dbReference>
<accession>A0A7W2ACP5</accession>
<dbReference type="Pfam" id="PF00990">
    <property type="entry name" value="GGDEF"/>
    <property type="match status" value="1"/>
</dbReference>
<dbReference type="SUPFAM" id="SSF55073">
    <property type="entry name" value="Nucleotide cyclase"/>
    <property type="match status" value="1"/>
</dbReference>
<dbReference type="Pfam" id="PF08447">
    <property type="entry name" value="PAS_3"/>
    <property type="match status" value="1"/>
</dbReference>
<dbReference type="SUPFAM" id="SSF55785">
    <property type="entry name" value="PYP-like sensor domain (PAS domain)"/>
    <property type="match status" value="2"/>
</dbReference>
<dbReference type="PROSITE" id="PS50113">
    <property type="entry name" value="PAC"/>
    <property type="match status" value="1"/>
</dbReference>
<dbReference type="InterPro" id="IPR029787">
    <property type="entry name" value="Nucleotide_cyclase"/>
</dbReference>
<comment type="cofactor">
    <cofactor evidence="1">
        <name>Mg(2+)</name>
        <dbReference type="ChEBI" id="CHEBI:18420"/>
    </cofactor>
</comment>
<dbReference type="PROSITE" id="PS50112">
    <property type="entry name" value="PAS"/>
    <property type="match status" value="1"/>
</dbReference>
<dbReference type="Gene3D" id="3.30.450.20">
    <property type="entry name" value="PAS domain"/>
    <property type="match status" value="2"/>
</dbReference>
<reference evidence="5 6" key="1">
    <citation type="submission" date="2020-07" db="EMBL/GenBank/DDBJ databases">
        <title>Bacterium isolated from marien macroalgae.</title>
        <authorList>
            <person name="Zhu K."/>
            <person name="Lu D."/>
            <person name="Du Z."/>
        </authorList>
    </citation>
    <scope>NUCLEOTIDE SEQUENCE [LARGE SCALE GENOMIC DNA]</scope>
    <source>
        <strain evidence="5 6">3-1745</strain>
    </source>
</reference>
<dbReference type="InterPro" id="IPR013655">
    <property type="entry name" value="PAS_fold_3"/>
</dbReference>
<dbReference type="NCBIfam" id="TIGR00229">
    <property type="entry name" value="sensory_box"/>
    <property type="match status" value="2"/>
</dbReference>
<feature type="domain" description="GGDEF" evidence="4">
    <location>
        <begin position="285"/>
        <end position="418"/>
    </location>
</feature>
<dbReference type="SMART" id="SM00091">
    <property type="entry name" value="PAS"/>
    <property type="match status" value="2"/>
</dbReference>
<feature type="domain" description="PAS" evidence="2">
    <location>
        <begin position="132"/>
        <end position="196"/>
    </location>
</feature>
<evidence type="ECO:0000259" key="2">
    <source>
        <dbReference type="PROSITE" id="PS50112"/>
    </source>
</evidence>
<dbReference type="InterPro" id="IPR052163">
    <property type="entry name" value="DGC-Regulatory_Protein"/>
</dbReference>
<comment type="caution">
    <text evidence="5">The sequence shown here is derived from an EMBL/GenBank/DDBJ whole genome shotgun (WGS) entry which is preliminary data.</text>
</comment>
<dbReference type="SMART" id="SM00086">
    <property type="entry name" value="PAC"/>
    <property type="match status" value="2"/>
</dbReference>
<keyword evidence="6" id="KW-1185">Reference proteome</keyword>
<dbReference type="PANTHER" id="PTHR46663">
    <property type="entry name" value="DIGUANYLATE CYCLASE DGCT-RELATED"/>
    <property type="match status" value="1"/>
</dbReference>
<dbReference type="Proteomes" id="UP000538931">
    <property type="component" value="Unassembled WGS sequence"/>
</dbReference>
<dbReference type="InterPro" id="IPR000014">
    <property type="entry name" value="PAS"/>
</dbReference>
<dbReference type="FunFam" id="3.30.70.270:FF:000001">
    <property type="entry name" value="Diguanylate cyclase domain protein"/>
    <property type="match status" value="1"/>
</dbReference>
<dbReference type="RefSeq" id="WP_181739796.1">
    <property type="nucleotide sequence ID" value="NZ_JACEMT010000049.1"/>
</dbReference>
<dbReference type="SMART" id="SM00267">
    <property type="entry name" value="GGDEF"/>
    <property type="match status" value="1"/>
</dbReference>